<accession>K0IKC4</accession>
<dbReference type="STRING" id="1237085.Ngar_c18900"/>
<evidence type="ECO:0000313" key="2">
    <source>
        <dbReference type="EMBL" id="AFU58822.1"/>
    </source>
</evidence>
<gene>
    <name evidence="2" type="ordered locus">Ngar_c18900</name>
</gene>
<reference evidence="2 3" key="1">
    <citation type="journal article" date="2012" name="Environ. Microbiol.">
        <title>The genome of the ammonia-oxidizing Candidatus Nitrososphaera gargensis: insights into metabolic versatility and environmental adaptations.</title>
        <authorList>
            <person name="Spang A."/>
            <person name="Poehlein A."/>
            <person name="Offre P."/>
            <person name="Zumbragel S."/>
            <person name="Haider S."/>
            <person name="Rychlik N."/>
            <person name="Nowka B."/>
            <person name="Schmeisser C."/>
            <person name="Lebedeva E.V."/>
            <person name="Rattei T."/>
            <person name="Bohm C."/>
            <person name="Schmid M."/>
            <person name="Galushko A."/>
            <person name="Hatzenpichler R."/>
            <person name="Weinmaier T."/>
            <person name="Daniel R."/>
            <person name="Schleper C."/>
            <person name="Spieck E."/>
            <person name="Streit W."/>
            <person name="Wagner M."/>
        </authorList>
    </citation>
    <scope>NUCLEOTIDE SEQUENCE [LARGE SCALE GENOMIC DNA]</scope>
    <source>
        <strain evidence="3">Ga9.2</strain>
    </source>
</reference>
<dbReference type="Gene3D" id="3.40.50.2300">
    <property type="match status" value="1"/>
</dbReference>
<sequence length="90" mass="10654">MPLMNGFELFKNIRKIDRKVKVCFITAFEIYFDEFRRVFPKIDVSCFVRKPITINQLAKIVREELARPIQEEDKPAIEQIQPKGTDPKNI</sequence>
<evidence type="ECO:0000259" key="1">
    <source>
        <dbReference type="PROSITE" id="PS50110"/>
    </source>
</evidence>
<dbReference type="AlphaFoldDB" id="K0IKC4"/>
<dbReference type="PROSITE" id="PS50110">
    <property type="entry name" value="RESPONSE_REGULATORY"/>
    <property type="match status" value="1"/>
</dbReference>
<dbReference type="GO" id="GO:0000160">
    <property type="term" value="P:phosphorelay signal transduction system"/>
    <property type="evidence" value="ECO:0007669"/>
    <property type="project" value="InterPro"/>
</dbReference>
<name>K0IKC4_NITGG</name>
<dbReference type="SUPFAM" id="SSF52172">
    <property type="entry name" value="CheY-like"/>
    <property type="match status" value="1"/>
</dbReference>
<dbReference type="BioCyc" id="CNIT1237085:G1324-1888-MONOMER"/>
<dbReference type="HOGENOM" id="CLU_2433963_0_0_2"/>
<feature type="domain" description="Response regulatory" evidence="1">
    <location>
        <begin position="1"/>
        <end position="65"/>
    </location>
</feature>
<protein>
    <submittedName>
        <fullName evidence="2">Response regulatory domain-containing protein</fullName>
    </submittedName>
</protein>
<dbReference type="Proteomes" id="UP000008037">
    <property type="component" value="Chromosome"/>
</dbReference>
<dbReference type="InterPro" id="IPR011006">
    <property type="entry name" value="CheY-like_superfamily"/>
</dbReference>
<dbReference type="KEGG" id="nga:Ngar_c18900"/>
<dbReference type="InterPro" id="IPR001789">
    <property type="entry name" value="Sig_transdc_resp-reg_receiver"/>
</dbReference>
<keyword evidence="3" id="KW-1185">Reference proteome</keyword>
<dbReference type="EMBL" id="CP002408">
    <property type="protein sequence ID" value="AFU58822.1"/>
    <property type="molecule type" value="Genomic_DNA"/>
</dbReference>
<dbReference type="InParanoid" id="K0IKC4"/>
<proteinExistence type="predicted"/>
<evidence type="ECO:0000313" key="3">
    <source>
        <dbReference type="Proteomes" id="UP000008037"/>
    </source>
</evidence>
<organism evidence="2 3">
    <name type="scientific">Nitrososphaera gargensis (strain Ga9.2)</name>
    <dbReference type="NCBI Taxonomy" id="1237085"/>
    <lineage>
        <taxon>Archaea</taxon>
        <taxon>Nitrososphaerota</taxon>
        <taxon>Nitrososphaeria</taxon>
        <taxon>Nitrososphaerales</taxon>
        <taxon>Nitrososphaeraceae</taxon>
        <taxon>Nitrososphaera</taxon>
    </lineage>
</organism>